<dbReference type="AlphaFoldDB" id="A0ABD0JDJ0"/>
<proteinExistence type="predicted"/>
<gene>
    <name evidence="1" type="ORF">BaRGS_00035824</name>
</gene>
<evidence type="ECO:0000313" key="1">
    <source>
        <dbReference type="EMBL" id="KAK7471544.1"/>
    </source>
</evidence>
<sequence length="131" mass="14449">MSISESQILNVMTSSLPELLSFNSSLPSYTSGNCRDRFEASDDAKKESKNCPNPSAVLQQTVHSLKFYRDLKSPTRRSNFKTRSILGKSHSLLSPFLRGILIEKINVQTQLSKLAATLTVDSNARGLADDS</sequence>
<name>A0ABD0JDJ0_9CAEN</name>
<comment type="caution">
    <text evidence="1">The sequence shown here is derived from an EMBL/GenBank/DDBJ whole genome shotgun (WGS) entry which is preliminary data.</text>
</comment>
<dbReference type="EMBL" id="JACVVK020000489">
    <property type="protein sequence ID" value="KAK7471544.1"/>
    <property type="molecule type" value="Genomic_DNA"/>
</dbReference>
<accession>A0ABD0JDJ0</accession>
<evidence type="ECO:0000313" key="2">
    <source>
        <dbReference type="Proteomes" id="UP001519460"/>
    </source>
</evidence>
<organism evidence="1 2">
    <name type="scientific">Batillaria attramentaria</name>
    <dbReference type="NCBI Taxonomy" id="370345"/>
    <lineage>
        <taxon>Eukaryota</taxon>
        <taxon>Metazoa</taxon>
        <taxon>Spiralia</taxon>
        <taxon>Lophotrochozoa</taxon>
        <taxon>Mollusca</taxon>
        <taxon>Gastropoda</taxon>
        <taxon>Caenogastropoda</taxon>
        <taxon>Sorbeoconcha</taxon>
        <taxon>Cerithioidea</taxon>
        <taxon>Batillariidae</taxon>
        <taxon>Batillaria</taxon>
    </lineage>
</organism>
<reference evidence="1 2" key="1">
    <citation type="journal article" date="2023" name="Sci. Data">
        <title>Genome assembly of the Korean intertidal mud-creeper Batillaria attramentaria.</title>
        <authorList>
            <person name="Patra A.K."/>
            <person name="Ho P.T."/>
            <person name="Jun S."/>
            <person name="Lee S.J."/>
            <person name="Kim Y."/>
            <person name="Won Y.J."/>
        </authorList>
    </citation>
    <scope>NUCLEOTIDE SEQUENCE [LARGE SCALE GENOMIC DNA]</scope>
    <source>
        <strain evidence="1">Wonlab-2016</strain>
    </source>
</reference>
<keyword evidence="2" id="KW-1185">Reference proteome</keyword>
<protein>
    <submittedName>
        <fullName evidence="1">Uncharacterized protein</fullName>
    </submittedName>
</protein>
<dbReference type="Proteomes" id="UP001519460">
    <property type="component" value="Unassembled WGS sequence"/>
</dbReference>